<evidence type="ECO:0000313" key="4">
    <source>
        <dbReference type="Proteomes" id="UP000596742"/>
    </source>
</evidence>
<dbReference type="GO" id="GO:0006325">
    <property type="term" value="P:chromatin organization"/>
    <property type="evidence" value="ECO:0007669"/>
    <property type="project" value="TreeGrafter"/>
</dbReference>
<dbReference type="PANTHER" id="PTHR28678">
    <property type="entry name" value="CODANIN-1"/>
    <property type="match status" value="1"/>
</dbReference>
<reference evidence="3" key="1">
    <citation type="submission" date="2018-11" db="EMBL/GenBank/DDBJ databases">
        <authorList>
            <person name="Alioto T."/>
            <person name="Alioto T."/>
        </authorList>
    </citation>
    <scope>NUCLEOTIDE SEQUENCE</scope>
</reference>
<feature type="domain" description="Codanin-1 C-terminal" evidence="2">
    <location>
        <begin position="863"/>
        <end position="969"/>
    </location>
</feature>
<evidence type="ECO:0000259" key="2">
    <source>
        <dbReference type="Pfam" id="PF15296"/>
    </source>
</evidence>
<feature type="region of interest" description="Disordered" evidence="1">
    <location>
        <begin position="129"/>
        <end position="167"/>
    </location>
</feature>
<feature type="region of interest" description="Disordered" evidence="1">
    <location>
        <begin position="64"/>
        <end position="105"/>
    </location>
</feature>
<proteinExistence type="predicted"/>
<dbReference type="GO" id="GO:0005634">
    <property type="term" value="C:nucleus"/>
    <property type="evidence" value="ECO:0007669"/>
    <property type="project" value="TreeGrafter"/>
</dbReference>
<dbReference type="InterPro" id="IPR040031">
    <property type="entry name" value="Codanin-1"/>
</dbReference>
<feature type="compositionally biased region" description="Polar residues" evidence="1">
    <location>
        <begin position="64"/>
        <end position="77"/>
    </location>
</feature>
<dbReference type="Proteomes" id="UP000596742">
    <property type="component" value="Unassembled WGS sequence"/>
</dbReference>
<organism evidence="3 4">
    <name type="scientific">Mytilus galloprovincialis</name>
    <name type="common">Mediterranean mussel</name>
    <dbReference type="NCBI Taxonomy" id="29158"/>
    <lineage>
        <taxon>Eukaryota</taxon>
        <taxon>Metazoa</taxon>
        <taxon>Spiralia</taxon>
        <taxon>Lophotrochozoa</taxon>
        <taxon>Mollusca</taxon>
        <taxon>Bivalvia</taxon>
        <taxon>Autobranchia</taxon>
        <taxon>Pteriomorphia</taxon>
        <taxon>Mytilida</taxon>
        <taxon>Mytiloidea</taxon>
        <taxon>Mytilidae</taxon>
        <taxon>Mytilinae</taxon>
        <taxon>Mytilus</taxon>
    </lineage>
</organism>
<evidence type="ECO:0000313" key="3">
    <source>
        <dbReference type="EMBL" id="VDH98000.1"/>
    </source>
</evidence>
<protein>
    <submittedName>
        <fullName evidence="3">Codanin-1</fullName>
    </submittedName>
</protein>
<name>A0A8B6BZN0_MYTGA</name>
<keyword evidence="4" id="KW-1185">Reference proteome</keyword>
<evidence type="ECO:0000256" key="1">
    <source>
        <dbReference type="SAM" id="MobiDB-lite"/>
    </source>
</evidence>
<dbReference type="EMBL" id="UYJE01000971">
    <property type="protein sequence ID" value="VDH98000.1"/>
    <property type="molecule type" value="Genomic_DNA"/>
</dbReference>
<accession>A0A8B6BZN0</accession>
<dbReference type="OrthoDB" id="20982at2759"/>
<comment type="caution">
    <text evidence="3">The sequence shown here is derived from an EMBL/GenBank/DDBJ whole genome shotgun (WGS) entry which is preliminary data.</text>
</comment>
<dbReference type="Pfam" id="PF15296">
    <property type="entry name" value="Codanin-1_C"/>
    <property type="match status" value="1"/>
</dbReference>
<sequence length="1319" mass="149170">MAAILDLLLKGEITPNTVVHWIKFKSYLDSSCGQLQDFGKLQQEFVPFFLNYLRDQTLHLLQSSRSAANSPAKTPSAQKLKKSLNGSSKSESGKRVQLFGASPGDGLEDIKSSSASVFSPNVSFDSPSYLGSNKHSSDVKQKGRSSLGGSSSKNVHNAKYQSDAHKSKQKFSLGEFISPEVTKKKNSPYSSSSKNRSIDNSPSPAITQRSGGRRKHSLDPNDFHQKSPAPVFSLASVSDFPPMGGEPGLAVRASMNMLESPNFEMGTPRPTKNIEITKSRRISFTTLQTEPKTPTRRINPTQVTGGQQNKLFLEAEEKVNNKPTNGEILEPEKELLRLEREKILKDFGTDVLVPMTPTKPGGLERLSSIVEVPLAEMSKVTHTKKLDILANIYSSCLKENLFPNIIVELYFIIQLLTSKSSDLDLINDLTDDIIDENYFTSIHNAVYFSVKVLENQLGMLQHIDKGTLRLLAENQRLVIFSPRLAVRLKDLCNDSADLCGPVYPRSPIGSVSFQAETDNRKNFPNDRTFHLFKKQRDAFYELLREWETNHHTPGWTISGKMGDRIRALVSYKTELANHLHFARLFQSQLISMCKGDGSIRMSGDEDNILLLSQLKQANPEKFKRLQERFIKPSSSGGPCPEPSFPGCQEFFHKFIVAASCPVFNQHLTNTFVGKVSELNSTDFESTLSEETETEQESDEDQKEKFISILLTLKLVGKFLGFVTFLPYKNTSKLPDDTEAAYMALRKHEHPPIDLHECLRVAVYMRHLTLTVPWVVEFLSMMDLMAPNLDYYQLVLCMLLFIHRFMWEEMISSNTYYSHILVITMISWLLENAVIPEGYFFSDIPESVQSILSKSSKKSDQTLDAMGFIDQKLYYTCCPYVGEIKTLLVEFAIGTSNKTATIRKITPVSAETETPQSVTDRQIQLQLEENFFHNHPASMKRIVDFVAERTASNFIKKFRSAALQKSISSCRIALQKLMESYASSSPSSKAKDKHLQDIVKLSMESVSKLKAVTFEDASRFCKIKVEAIIPLLLPEEQTKAVIAMSADISRRLAEERISQWINKHITANMYQNDLQAEYDKILKRVTNPTESCQVEPVKEPDFISVAKQHDDNVRHPSEVLIDLKEVVRDLFVKGHHVEWNKVSLTLMEVKDIINNRQDVIPSIYNCLGRLVFDLAVSLVANDTDKWEELQLELFMSLWKQELKPVTPFNRCICAFIVQLLEDSKNPSESWKKYSHLLATLLKEELLTCEVLEKSFLSLISHNQKCLENLSYCIQCITESLEDTEIDCDFFEVTDWLLTLSCSHNGDSKEDKLLSSAVSSI</sequence>
<dbReference type="PANTHER" id="PTHR28678:SF1">
    <property type="entry name" value="CODANIN-1"/>
    <property type="match status" value="1"/>
</dbReference>
<feature type="compositionally biased region" description="Low complexity" evidence="1">
    <location>
        <begin position="187"/>
        <end position="203"/>
    </location>
</feature>
<gene>
    <name evidence="3" type="ORF">MGAL_10B022031</name>
</gene>
<feature type="region of interest" description="Disordered" evidence="1">
    <location>
        <begin position="182"/>
        <end position="228"/>
    </location>
</feature>
<dbReference type="InterPro" id="IPR028171">
    <property type="entry name" value="Codanin-1_C"/>
</dbReference>